<sequence length="179" mass="19680">MVVHQVTFKPGTTITQQRRLELLRHYLTDDAVALPARVAAVLILLYAQPLSRIHRLTRDDLLTIDGTPHLRLGDPPSPLPNPAAHLLHRLVDEGGSGSQWLFPGRLPGQPVAYATLHRRLRGSGFPLGEARISALRQLVLQAPAPVIADALGFHQTTTTRQHANAGATWSRYPANRNTQ</sequence>
<comment type="caution">
    <text evidence="2">The sequence shown here is derived from an EMBL/GenBank/DDBJ whole genome shotgun (WGS) entry which is preliminary data.</text>
</comment>
<dbReference type="RefSeq" id="WP_124861726.1">
    <property type="nucleotide sequence ID" value="NZ_QGSY01000306.1"/>
</dbReference>
<dbReference type="AlphaFoldDB" id="A0A3N9WPS3"/>
<evidence type="ECO:0008006" key="4">
    <source>
        <dbReference type="Google" id="ProtNLM"/>
    </source>
</evidence>
<dbReference type="GO" id="GO:0003677">
    <property type="term" value="F:DNA binding"/>
    <property type="evidence" value="ECO:0007669"/>
    <property type="project" value="InterPro"/>
</dbReference>
<evidence type="ECO:0000256" key="1">
    <source>
        <dbReference type="SAM" id="MobiDB-lite"/>
    </source>
</evidence>
<dbReference type="Proteomes" id="UP000266889">
    <property type="component" value="Unassembled WGS sequence"/>
</dbReference>
<proteinExistence type="predicted"/>
<gene>
    <name evidence="2" type="ORF">DLJ58_30640</name>
</gene>
<accession>A0A3N9WPS3</accession>
<evidence type="ECO:0000313" key="3">
    <source>
        <dbReference type="Proteomes" id="UP000266889"/>
    </source>
</evidence>
<dbReference type="EMBL" id="QGSY01000306">
    <property type="protein sequence ID" value="RQX02806.1"/>
    <property type="molecule type" value="Genomic_DNA"/>
</dbReference>
<keyword evidence="3" id="KW-1185">Reference proteome</keyword>
<dbReference type="InterPro" id="IPR011010">
    <property type="entry name" value="DNA_brk_join_enz"/>
</dbReference>
<reference evidence="2 3" key="1">
    <citation type="submission" date="2018-05" db="EMBL/GenBank/DDBJ databases">
        <title>Micromonospora from Atacama Desert.</title>
        <authorList>
            <person name="Carro L."/>
            <person name="Goodfellow M."/>
            <person name="Klenk H.-P."/>
        </authorList>
    </citation>
    <scope>NUCLEOTIDE SEQUENCE [LARGE SCALE GENOMIC DNA]</scope>
    <source>
        <strain evidence="2 3">LB32</strain>
    </source>
</reference>
<protein>
    <recommendedName>
        <fullName evidence="4">Tyr recombinase domain-containing protein</fullName>
    </recommendedName>
</protein>
<dbReference type="SUPFAM" id="SSF56349">
    <property type="entry name" value="DNA breaking-rejoining enzymes"/>
    <property type="match status" value="1"/>
</dbReference>
<name>A0A3N9WPS3_9ACTN</name>
<dbReference type="OrthoDB" id="3405537at2"/>
<evidence type="ECO:0000313" key="2">
    <source>
        <dbReference type="EMBL" id="RQX02806.1"/>
    </source>
</evidence>
<feature type="region of interest" description="Disordered" evidence="1">
    <location>
        <begin position="159"/>
        <end position="179"/>
    </location>
</feature>
<organism evidence="2 3">
    <name type="scientific">Micromonospora arida</name>
    <dbReference type="NCBI Taxonomy" id="2203715"/>
    <lineage>
        <taxon>Bacteria</taxon>
        <taxon>Bacillati</taxon>
        <taxon>Actinomycetota</taxon>
        <taxon>Actinomycetes</taxon>
        <taxon>Micromonosporales</taxon>
        <taxon>Micromonosporaceae</taxon>
        <taxon>Micromonospora</taxon>
    </lineage>
</organism>